<feature type="non-terminal residue" evidence="1">
    <location>
        <position position="68"/>
    </location>
</feature>
<dbReference type="EMBL" id="CAJPVJ010026243">
    <property type="protein sequence ID" value="CAG2179218.1"/>
    <property type="molecule type" value="Genomic_DNA"/>
</dbReference>
<gene>
    <name evidence="1" type="ORF">ONB1V03_LOCUS18642</name>
</gene>
<protein>
    <submittedName>
        <fullName evidence="1">Uncharacterized protein</fullName>
    </submittedName>
</protein>
<keyword evidence="2" id="KW-1185">Reference proteome</keyword>
<reference evidence="1" key="1">
    <citation type="submission" date="2020-11" db="EMBL/GenBank/DDBJ databases">
        <authorList>
            <person name="Tran Van P."/>
        </authorList>
    </citation>
    <scope>NUCLEOTIDE SEQUENCE</scope>
</reference>
<evidence type="ECO:0000313" key="2">
    <source>
        <dbReference type="Proteomes" id="UP000728032"/>
    </source>
</evidence>
<proteinExistence type="predicted"/>
<organism evidence="1">
    <name type="scientific">Oppiella nova</name>
    <dbReference type="NCBI Taxonomy" id="334625"/>
    <lineage>
        <taxon>Eukaryota</taxon>
        <taxon>Metazoa</taxon>
        <taxon>Ecdysozoa</taxon>
        <taxon>Arthropoda</taxon>
        <taxon>Chelicerata</taxon>
        <taxon>Arachnida</taxon>
        <taxon>Acari</taxon>
        <taxon>Acariformes</taxon>
        <taxon>Sarcoptiformes</taxon>
        <taxon>Oribatida</taxon>
        <taxon>Brachypylina</taxon>
        <taxon>Oppioidea</taxon>
        <taxon>Oppiidae</taxon>
        <taxon>Oppiella</taxon>
    </lineage>
</organism>
<evidence type="ECO:0000313" key="1">
    <source>
        <dbReference type="EMBL" id="CAD7662082.1"/>
    </source>
</evidence>
<sequence length="68" mass="6922">MGRPVRVAVASEEAAVDAEVVAVEAVVAAAEVAMGTAVALNADKAVTSHYQWEDQALVRVAVASEEAA</sequence>
<dbReference type="Proteomes" id="UP000728032">
    <property type="component" value="Unassembled WGS sequence"/>
</dbReference>
<accession>A0A7R9MMZ5</accession>
<dbReference type="EMBL" id="OC941068">
    <property type="protein sequence ID" value="CAD7662082.1"/>
    <property type="molecule type" value="Genomic_DNA"/>
</dbReference>
<name>A0A7R9MMZ5_9ACAR</name>
<dbReference type="AlphaFoldDB" id="A0A7R9MMZ5"/>